<name>Q18IG4_HALWD</name>
<evidence type="ECO:0000313" key="1">
    <source>
        <dbReference type="EMBL" id="CAJ52208.1"/>
    </source>
</evidence>
<dbReference type="Proteomes" id="UP000001975">
    <property type="component" value="Chromosome"/>
</dbReference>
<organism evidence="1 2">
    <name type="scientific">Haloquadratum walsbyi (strain DSM 16790 / HBSQ001)</name>
    <dbReference type="NCBI Taxonomy" id="362976"/>
    <lineage>
        <taxon>Archaea</taxon>
        <taxon>Methanobacteriati</taxon>
        <taxon>Methanobacteriota</taxon>
        <taxon>Stenosarchaea group</taxon>
        <taxon>Halobacteria</taxon>
        <taxon>Halobacteriales</taxon>
        <taxon>Haloferacaceae</taxon>
        <taxon>Haloquadratum</taxon>
    </lineage>
</organism>
<gene>
    <name evidence="1" type="ordered locus">HQ_2081A</name>
</gene>
<evidence type="ECO:0000313" key="2">
    <source>
        <dbReference type="Proteomes" id="UP000001975"/>
    </source>
</evidence>
<keyword evidence="2" id="KW-1185">Reference proteome</keyword>
<dbReference type="EMBL" id="AM180088">
    <property type="protein sequence ID" value="CAJ52208.1"/>
    <property type="molecule type" value="Genomic_DNA"/>
</dbReference>
<reference evidence="1 2" key="1">
    <citation type="journal article" date="2006" name="BMC Genomics">
        <title>The genome of the square archaeon Haloquadratum walsbyi: life at the limits of water activity.</title>
        <authorList>
            <person name="Bolhuis H.H."/>
            <person name="Palm P.P."/>
            <person name="Wende A.W."/>
            <person name="Falb M.M."/>
            <person name="Rampp M.M."/>
            <person name="Rodriguez-Valera F.F."/>
            <person name="Pfeiffer F.F."/>
            <person name="Oesterhelt D.D."/>
        </authorList>
    </citation>
    <scope>NUCLEOTIDE SEQUENCE [LARGE SCALE GENOMIC DNA]</scope>
    <source>
        <strain evidence="2">DSM 16790 / HBSQ001</strain>
    </source>
</reference>
<proteinExistence type="predicted"/>
<accession>Q18IG4</accession>
<dbReference type="GeneID" id="4192677"/>
<dbReference type="KEGG" id="hwa:HQ_2081A"/>
<dbReference type="eggNOG" id="arCOG09409">
    <property type="taxonomic scope" value="Archaea"/>
</dbReference>
<protein>
    <submittedName>
        <fullName evidence="1">Uncharacterized protein</fullName>
    </submittedName>
</protein>
<dbReference type="AlphaFoldDB" id="Q18IG4"/>
<sequence>MNGEWPRDARVSEDDSELYDELIESSDSPFSGWEKNQLFIFAAAFGCEHGSRTALDGASHALFNWESLSDSQLWIIKSIVVKELEEPDVLDNGSKVDTITREFATGGINRLYRIYNSPSKGIFTQLTEEVVQKANI</sequence>
<dbReference type="RefSeq" id="WP_011571347.1">
    <property type="nucleotide sequence ID" value="NC_008212.1"/>
</dbReference>
<dbReference type="STRING" id="362976.HQ_2081A"/>
<dbReference type="HOGENOM" id="CLU_1870701_0_0_2"/>